<feature type="non-terminal residue" evidence="5">
    <location>
        <position position="1"/>
    </location>
</feature>
<comment type="similarity">
    <text evidence="1">Belongs to the aspartyl/asparaginyl beta-hydroxylase family.</text>
</comment>
<evidence type="ECO:0000313" key="5">
    <source>
        <dbReference type="EMBL" id="CAK0816257.1"/>
    </source>
</evidence>
<name>A0ABN9RHW9_9DINO</name>
<evidence type="ECO:0000259" key="4">
    <source>
        <dbReference type="Pfam" id="PF05118"/>
    </source>
</evidence>
<dbReference type="EMBL" id="CAUYUJ010006143">
    <property type="protein sequence ID" value="CAK0816257.1"/>
    <property type="molecule type" value="Genomic_DNA"/>
</dbReference>
<dbReference type="InterPro" id="IPR051821">
    <property type="entry name" value="Asp/Asn_beta-hydroxylase"/>
</dbReference>
<dbReference type="PANTHER" id="PTHR46332">
    <property type="entry name" value="ASPARTATE BETA-HYDROXYLASE DOMAIN-CONTAINING PROTEIN 2"/>
    <property type="match status" value="1"/>
</dbReference>
<evidence type="ECO:0000256" key="3">
    <source>
        <dbReference type="ARBA" id="ARBA00023002"/>
    </source>
</evidence>
<keyword evidence="2" id="KW-0223">Dioxygenase</keyword>
<proteinExistence type="inferred from homology"/>
<keyword evidence="3" id="KW-0560">Oxidoreductase</keyword>
<organism evidence="5 6">
    <name type="scientific">Prorocentrum cordatum</name>
    <dbReference type="NCBI Taxonomy" id="2364126"/>
    <lineage>
        <taxon>Eukaryota</taxon>
        <taxon>Sar</taxon>
        <taxon>Alveolata</taxon>
        <taxon>Dinophyceae</taxon>
        <taxon>Prorocentrales</taxon>
        <taxon>Prorocentraceae</taxon>
        <taxon>Prorocentrum</taxon>
    </lineage>
</organism>
<evidence type="ECO:0000256" key="2">
    <source>
        <dbReference type="ARBA" id="ARBA00022964"/>
    </source>
</evidence>
<accession>A0ABN9RHW9</accession>
<dbReference type="PANTHER" id="PTHR46332:SF5">
    <property type="entry name" value="ASPARTATE BETA-HYDROXYLASE DOMAIN CONTAINING 2"/>
    <property type="match status" value="1"/>
</dbReference>
<dbReference type="InterPro" id="IPR007803">
    <property type="entry name" value="Asp/Arg/Pro-Hydrxlase"/>
</dbReference>
<dbReference type="Gene3D" id="2.60.120.330">
    <property type="entry name" value="B-lactam Antibiotic, Isopenicillin N Synthase, Chain"/>
    <property type="match status" value="1"/>
</dbReference>
<protein>
    <recommendedName>
        <fullName evidence="4">Aspartyl/asparaginy/proline hydroxylase domain-containing protein</fullName>
    </recommendedName>
</protein>
<dbReference type="SUPFAM" id="SSF51197">
    <property type="entry name" value="Clavaminate synthase-like"/>
    <property type="match status" value="1"/>
</dbReference>
<evidence type="ECO:0000256" key="1">
    <source>
        <dbReference type="ARBA" id="ARBA00007730"/>
    </source>
</evidence>
<dbReference type="Proteomes" id="UP001189429">
    <property type="component" value="Unassembled WGS sequence"/>
</dbReference>
<keyword evidence="6" id="KW-1185">Reference proteome</keyword>
<sequence>YGDMPDLTLACDPRAAVSLVDSSPSPPMTQFSGRRESWAPLNLIHNRELAPHACEVANRSCELLLTRPEIARCDAKDVGAAFARLAPGMGIKPHFWTAPPRLGVHLGLRVPPGASMAVGNRTVVWRDGEAVVFDDTYIHTCGTRGRRRGTC</sequence>
<dbReference type="Pfam" id="PF05118">
    <property type="entry name" value="Asp_Arg_Hydrox"/>
    <property type="match status" value="1"/>
</dbReference>
<feature type="domain" description="Aspartyl/asparaginy/proline hydroxylase" evidence="4">
    <location>
        <begin position="35"/>
        <end position="142"/>
    </location>
</feature>
<reference evidence="5" key="1">
    <citation type="submission" date="2023-10" db="EMBL/GenBank/DDBJ databases">
        <authorList>
            <person name="Chen Y."/>
            <person name="Shah S."/>
            <person name="Dougan E. K."/>
            <person name="Thang M."/>
            <person name="Chan C."/>
        </authorList>
    </citation>
    <scope>NUCLEOTIDE SEQUENCE [LARGE SCALE GENOMIC DNA]</scope>
</reference>
<evidence type="ECO:0000313" key="6">
    <source>
        <dbReference type="Proteomes" id="UP001189429"/>
    </source>
</evidence>
<comment type="caution">
    <text evidence="5">The sequence shown here is derived from an EMBL/GenBank/DDBJ whole genome shotgun (WGS) entry which is preliminary data.</text>
</comment>
<gene>
    <name evidence="5" type="ORF">PCOR1329_LOCUS19283</name>
</gene>
<dbReference type="InterPro" id="IPR027443">
    <property type="entry name" value="IPNS-like_sf"/>
</dbReference>